<proteinExistence type="predicted"/>
<dbReference type="Pfam" id="PF02875">
    <property type="entry name" value="Mur_ligase_C"/>
    <property type="match status" value="1"/>
</dbReference>
<keyword evidence="2" id="KW-0436">Ligase</keyword>
<dbReference type="SUPFAM" id="SSF63418">
    <property type="entry name" value="MurE/MurF N-terminal domain"/>
    <property type="match status" value="1"/>
</dbReference>
<organism evidence="2 3">
    <name type="scientific">Stieleria neptunia</name>
    <dbReference type="NCBI Taxonomy" id="2527979"/>
    <lineage>
        <taxon>Bacteria</taxon>
        <taxon>Pseudomonadati</taxon>
        <taxon>Planctomycetota</taxon>
        <taxon>Planctomycetia</taxon>
        <taxon>Pirellulales</taxon>
        <taxon>Pirellulaceae</taxon>
        <taxon>Stieleria</taxon>
    </lineage>
</organism>
<dbReference type="SUPFAM" id="SSF53244">
    <property type="entry name" value="MurD-like peptide ligases, peptide-binding domain"/>
    <property type="match status" value="1"/>
</dbReference>
<keyword evidence="3" id="KW-1185">Reference proteome</keyword>
<dbReference type="EC" id="6.3.2.7" evidence="2"/>
<dbReference type="InterPro" id="IPR036565">
    <property type="entry name" value="Mur-like_cat_sf"/>
</dbReference>
<dbReference type="InterPro" id="IPR035911">
    <property type="entry name" value="MurE/MurF_N"/>
</dbReference>
<accession>A0A518HVT4</accession>
<evidence type="ECO:0000313" key="3">
    <source>
        <dbReference type="Proteomes" id="UP000319004"/>
    </source>
</evidence>
<feature type="domain" description="Mur ligase C-terminal" evidence="1">
    <location>
        <begin position="376"/>
        <end position="500"/>
    </location>
</feature>
<dbReference type="AlphaFoldDB" id="A0A518HVT4"/>
<dbReference type="PANTHER" id="PTHR23135">
    <property type="entry name" value="MUR LIGASE FAMILY MEMBER"/>
    <property type="match status" value="1"/>
</dbReference>
<sequence length="555" mass="58627">MRHAFDVRQSVSFRTLLGDDSVNKELVPLSKVSGTGAPPMTSATVESFAVEDDAPAGPVMLAGLFPEAKFFGCEDLGVSNLVADVASCGPGDVVMYRVGEGDPNELISVALARGAGGILTEQMLPCPLPQCIVGSVDHALARIASARHQQPDRTLLTVGVLGHSGKTSTCLLAATLTKALGIRTAYQCDLGSSDGVVNETSSRQVCYGAELIEWIAESSDCLSRIAIIEIDETAARDGHYDSMQFDVLLVTGKRELSDDFGPCGLQCLIEQLTSTGIVIAPGDDAKTVRLLDESRCKPIYYGTSSDSEFGAIMIDQSGGMATLMLTAGDTSAMMETPLCGISMASNIAAAAALGSLLGHSPHEIAKHLSTLRSIPGRGQRLVDFGHATVVLETGGTVDRVTEALRTAKAVGAGGRVWCVLAIGEGDDDDLLASYGHAIERFAHHCVVTSRPHQSGSFLQRSHQLLDGVKKCAAIRLVADQDKAIEWAIESSRARDTIVVITSQRVQSAHESRTEIERLARLVDVARSKQDAEEEAASGADSAGEVGAPIKLKLFR</sequence>
<dbReference type="SUPFAM" id="SSF53623">
    <property type="entry name" value="MurD-like peptide ligases, catalytic domain"/>
    <property type="match status" value="1"/>
</dbReference>
<dbReference type="Gene3D" id="3.90.190.20">
    <property type="entry name" value="Mur ligase, C-terminal domain"/>
    <property type="match status" value="1"/>
</dbReference>
<dbReference type="EMBL" id="CP037423">
    <property type="protein sequence ID" value="QDV44959.1"/>
    <property type="molecule type" value="Genomic_DNA"/>
</dbReference>
<dbReference type="GO" id="GO:0047482">
    <property type="term" value="F:UDP-N-acetylmuramoyl-L-alanyl-D-glutamate-L-lysine ligase activity"/>
    <property type="evidence" value="ECO:0007669"/>
    <property type="project" value="UniProtKB-EC"/>
</dbReference>
<dbReference type="InterPro" id="IPR004101">
    <property type="entry name" value="Mur_ligase_C"/>
</dbReference>
<gene>
    <name evidence="2" type="ORF">Enr13x_48310</name>
</gene>
<dbReference type="PANTHER" id="PTHR23135:SF4">
    <property type="entry name" value="UDP-N-ACETYLMURAMOYL-L-ALANYL-D-GLUTAMATE--2,6-DIAMINOPIMELATE LIGASE MURE HOMOLOG, CHLOROPLASTIC"/>
    <property type="match status" value="1"/>
</dbReference>
<dbReference type="Gene3D" id="3.40.1190.10">
    <property type="entry name" value="Mur-like, catalytic domain"/>
    <property type="match status" value="2"/>
</dbReference>
<dbReference type="GO" id="GO:0005524">
    <property type="term" value="F:ATP binding"/>
    <property type="evidence" value="ECO:0007669"/>
    <property type="project" value="InterPro"/>
</dbReference>
<evidence type="ECO:0000259" key="1">
    <source>
        <dbReference type="Pfam" id="PF02875"/>
    </source>
</evidence>
<dbReference type="RefSeq" id="WP_145389204.1">
    <property type="nucleotide sequence ID" value="NZ_CP037423.1"/>
</dbReference>
<dbReference type="KEGG" id="snep:Enr13x_48310"/>
<name>A0A518HVT4_9BACT</name>
<dbReference type="InterPro" id="IPR036615">
    <property type="entry name" value="Mur_ligase_C_dom_sf"/>
</dbReference>
<protein>
    <submittedName>
        <fullName evidence="2">MurE-like ligase</fullName>
        <ecNumber evidence="2">6.3.2.7</ecNumber>
    </submittedName>
</protein>
<dbReference type="OrthoDB" id="9800958at2"/>
<evidence type="ECO:0000313" key="2">
    <source>
        <dbReference type="EMBL" id="QDV44959.1"/>
    </source>
</evidence>
<reference evidence="2 3" key="1">
    <citation type="submission" date="2019-03" db="EMBL/GenBank/DDBJ databases">
        <title>Deep-cultivation of Planctomycetes and their phenomic and genomic characterization uncovers novel biology.</title>
        <authorList>
            <person name="Wiegand S."/>
            <person name="Jogler M."/>
            <person name="Boedeker C."/>
            <person name="Pinto D."/>
            <person name="Vollmers J."/>
            <person name="Rivas-Marin E."/>
            <person name="Kohn T."/>
            <person name="Peeters S.H."/>
            <person name="Heuer A."/>
            <person name="Rast P."/>
            <person name="Oberbeckmann S."/>
            <person name="Bunk B."/>
            <person name="Jeske O."/>
            <person name="Meyerdierks A."/>
            <person name="Storesund J.E."/>
            <person name="Kallscheuer N."/>
            <person name="Luecker S."/>
            <person name="Lage O.M."/>
            <person name="Pohl T."/>
            <person name="Merkel B.J."/>
            <person name="Hornburger P."/>
            <person name="Mueller R.-W."/>
            <person name="Bruemmer F."/>
            <person name="Labrenz M."/>
            <person name="Spormann A.M."/>
            <person name="Op den Camp H."/>
            <person name="Overmann J."/>
            <person name="Amann R."/>
            <person name="Jetten M.S.M."/>
            <person name="Mascher T."/>
            <person name="Medema M.H."/>
            <person name="Devos D.P."/>
            <person name="Kaster A.-K."/>
            <person name="Ovreas L."/>
            <person name="Rohde M."/>
            <person name="Galperin M.Y."/>
            <person name="Jogler C."/>
        </authorList>
    </citation>
    <scope>NUCLEOTIDE SEQUENCE [LARGE SCALE GENOMIC DNA]</scope>
    <source>
        <strain evidence="2 3">Enr13</strain>
    </source>
</reference>
<dbReference type="Proteomes" id="UP000319004">
    <property type="component" value="Chromosome"/>
</dbReference>